<reference evidence="2" key="1">
    <citation type="submission" date="2021-02" db="EMBL/GenBank/DDBJ databases">
        <authorList>
            <person name="Nowell W R."/>
        </authorList>
    </citation>
    <scope>NUCLEOTIDE SEQUENCE</scope>
</reference>
<dbReference type="Proteomes" id="UP000682733">
    <property type="component" value="Unassembled WGS sequence"/>
</dbReference>
<keyword evidence="5" id="KW-1185">Reference proteome</keyword>
<dbReference type="Proteomes" id="UP000677228">
    <property type="component" value="Unassembled WGS sequence"/>
</dbReference>
<evidence type="ECO:0000313" key="5">
    <source>
        <dbReference type="Proteomes" id="UP000663829"/>
    </source>
</evidence>
<protein>
    <submittedName>
        <fullName evidence="2">Uncharacterized protein</fullName>
    </submittedName>
</protein>
<organism evidence="2 5">
    <name type="scientific">Didymodactylos carnosus</name>
    <dbReference type="NCBI Taxonomy" id="1234261"/>
    <lineage>
        <taxon>Eukaryota</taxon>
        <taxon>Metazoa</taxon>
        <taxon>Spiralia</taxon>
        <taxon>Gnathifera</taxon>
        <taxon>Rotifera</taxon>
        <taxon>Eurotatoria</taxon>
        <taxon>Bdelloidea</taxon>
        <taxon>Philodinida</taxon>
        <taxon>Philodinidae</taxon>
        <taxon>Didymodactylos</taxon>
    </lineage>
</organism>
<dbReference type="Proteomes" id="UP000663829">
    <property type="component" value="Unassembled WGS sequence"/>
</dbReference>
<name>A0A814KI40_9BILA</name>
<sequence>MVACLIWAKGKLNETEAFEGSNQREDRLTKAQWERMCLLSDRYRTCSDEDCKYDNLYFAHQRHRRTLC</sequence>
<evidence type="ECO:0000313" key="3">
    <source>
        <dbReference type="EMBL" id="CAF3780500.1"/>
    </source>
</evidence>
<comment type="caution">
    <text evidence="2">The sequence shown here is derived from an EMBL/GenBank/DDBJ whole genome shotgun (WGS) entry which is preliminary data.</text>
</comment>
<evidence type="ECO:0000313" key="4">
    <source>
        <dbReference type="EMBL" id="CAF3822170.1"/>
    </source>
</evidence>
<evidence type="ECO:0000313" key="2">
    <source>
        <dbReference type="EMBL" id="CAF1052766.1"/>
    </source>
</evidence>
<dbReference type="EMBL" id="CAJOBC010004290">
    <property type="protein sequence ID" value="CAF3822170.1"/>
    <property type="molecule type" value="Genomic_DNA"/>
</dbReference>
<gene>
    <name evidence="2" type="ORF">GPM918_LOCUS16372</name>
    <name evidence="1" type="ORF">OVA965_LOCUS15068</name>
    <name evidence="4" type="ORF">SRO942_LOCUS16372</name>
    <name evidence="3" type="ORF">TMI583_LOCUS15074</name>
</gene>
<dbReference type="EMBL" id="CAJNOQ010004290">
    <property type="protein sequence ID" value="CAF1052766.1"/>
    <property type="molecule type" value="Genomic_DNA"/>
</dbReference>
<dbReference type="EMBL" id="CAJNOK010006692">
    <property type="protein sequence ID" value="CAF1011578.1"/>
    <property type="molecule type" value="Genomic_DNA"/>
</dbReference>
<proteinExistence type="predicted"/>
<accession>A0A814KI40</accession>
<evidence type="ECO:0000313" key="1">
    <source>
        <dbReference type="EMBL" id="CAF1011578.1"/>
    </source>
</evidence>
<dbReference type="Proteomes" id="UP000681722">
    <property type="component" value="Unassembled WGS sequence"/>
</dbReference>
<dbReference type="EMBL" id="CAJOBA010006701">
    <property type="protein sequence ID" value="CAF3780500.1"/>
    <property type="molecule type" value="Genomic_DNA"/>
</dbReference>
<dbReference type="AlphaFoldDB" id="A0A814KI40"/>